<comment type="caution">
    <text evidence="1">The sequence shown here is derived from an EMBL/GenBank/DDBJ whole genome shotgun (WGS) entry which is preliminary data.</text>
</comment>
<reference evidence="1 2" key="1">
    <citation type="submission" date="2019-04" db="EMBL/GenBank/DDBJ databases">
        <title>Herbidospora sp. NEAU-GS14.nov., a novel actinomycete isolated from soil.</title>
        <authorList>
            <person name="Han L."/>
        </authorList>
    </citation>
    <scope>NUCLEOTIDE SEQUENCE [LARGE SCALE GENOMIC DNA]</scope>
    <source>
        <strain evidence="1 2">NEAU-GS14</strain>
    </source>
</reference>
<proteinExistence type="predicted"/>
<dbReference type="Proteomes" id="UP000308705">
    <property type="component" value="Unassembled WGS sequence"/>
</dbReference>
<dbReference type="EMBL" id="SZQA01000067">
    <property type="protein sequence ID" value="TKK78794.1"/>
    <property type="molecule type" value="Genomic_DNA"/>
</dbReference>
<gene>
    <name evidence="1" type="ORF">FDA94_37045</name>
</gene>
<organism evidence="1 2">
    <name type="scientific">Herbidospora galbida</name>
    <dbReference type="NCBI Taxonomy" id="2575442"/>
    <lineage>
        <taxon>Bacteria</taxon>
        <taxon>Bacillati</taxon>
        <taxon>Actinomycetota</taxon>
        <taxon>Actinomycetes</taxon>
        <taxon>Streptosporangiales</taxon>
        <taxon>Streptosporangiaceae</taxon>
        <taxon>Herbidospora</taxon>
    </lineage>
</organism>
<accession>A0A4U3LUA4</accession>
<dbReference type="SUPFAM" id="SSF54534">
    <property type="entry name" value="FKBP-like"/>
    <property type="match status" value="1"/>
</dbReference>
<dbReference type="AlphaFoldDB" id="A0A4U3LUA4"/>
<evidence type="ECO:0000313" key="1">
    <source>
        <dbReference type="EMBL" id="TKK78794.1"/>
    </source>
</evidence>
<keyword evidence="2" id="KW-1185">Reference proteome</keyword>
<protein>
    <recommendedName>
        <fullName evidence="3">PpiC domain-containing protein</fullName>
    </recommendedName>
</protein>
<name>A0A4U3LUA4_9ACTN</name>
<dbReference type="OrthoDB" id="3531247at2"/>
<evidence type="ECO:0000313" key="2">
    <source>
        <dbReference type="Proteomes" id="UP000308705"/>
    </source>
</evidence>
<evidence type="ECO:0008006" key="3">
    <source>
        <dbReference type="Google" id="ProtNLM"/>
    </source>
</evidence>
<dbReference type="RefSeq" id="WP_137251694.1">
    <property type="nucleotide sequence ID" value="NZ_SZQA01000067.1"/>
</dbReference>
<sequence>MWKDTPQYLGELLIWEIEDYLIAQSQRPERAKVAFIRLADAWGAASIAAELDNGGSFYSAAKRADALGMTLPGDMFGTVTREQMPHVFTAVPGTTFPPMPDGDGWVIVRLVAFES</sequence>